<feature type="transmembrane region" description="Helical" evidence="1">
    <location>
        <begin position="84"/>
        <end position="101"/>
    </location>
</feature>
<organism evidence="4">
    <name type="scientific">bioreactor metagenome</name>
    <dbReference type="NCBI Taxonomy" id="1076179"/>
    <lineage>
        <taxon>unclassified sequences</taxon>
        <taxon>metagenomes</taxon>
        <taxon>ecological metagenomes</taxon>
    </lineage>
</organism>
<keyword evidence="1" id="KW-0472">Membrane</keyword>
<sequence>MPATGTLTVNASGQLSTTTAPVVPSGSACTLTLTSNPSALPLPQGYVWKTPVISGTGNAFTVTLTMAQQSTNNTAVPVPTLSQWALYALGMLMLMAAAQAMRKQHGKR</sequence>
<accession>A0A645J0M0</accession>
<keyword evidence="1" id="KW-1133">Transmembrane helix</keyword>
<evidence type="ECO:0000256" key="1">
    <source>
        <dbReference type="SAM" id="Phobius"/>
    </source>
</evidence>
<protein>
    <submittedName>
        <fullName evidence="4">Uncharacterized protein</fullName>
    </submittedName>
</protein>
<dbReference type="NCBIfam" id="TIGR04174">
    <property type="entry name" value="IPTL_CTERM"/>
    <property type="match status" value="1"/>
</dbReference>
<name>A0A645J0M0_9ZZZZ</name>
<feature type="domain" description="DUF5979" evidence="3">
    <location>
        <begin position="4"/>
        <end position="72"/>
    </location>
</feature>
<evidence type="ECO:0000259" key="2">
    <source>
        <dbReference type="Pfam" id="PF18203"/>
    </source>
</evidence>
<feature type="domain" description="IPTL-CTERM protein sorting" evidence="2">
    <location>
        <begin position="77"/>
        <end position="102"/>
    </location>
</feature>
<proteinExistence type="predicted"/>
<dbReference type="EMBL" id="VSSQ01121879">
    <property type="protein sequence ID" value="MPN54054.1"/>
    <property type="molecule type" value="Genomic_DNA"/>
</dbReference>
<comment type="caution">
    <text evidence="4">The sequence shown here is derived from an EMBL/GenBank/DDBJ whole genome shotgun (WGS) entry which is preliminary data.</text>
</comment>
<gene>
    <name evidence="4" type="ORF">SDC9_201723</name>
</gene>
<dbReference type="AlphaFoldDB" id="A0A645J0M0"/>
<dbReference type="InterPro" id="IPR046022">
    <property type="entry name" value="DUF5979"/>
</dbReference>
<reference evidence="4" key="1">
    <citation type="submission" date="2019-08" db="EMBL/GenBank/DDBJ databases">
        <authorList>
            <person name="Kucharzyk K."/>
            <person name="Murdoch R.W."/>
            <person name="Higgins S."/>
            <person name="Loffler F."/>
        </authorList>
    </citation>
    <scope>NUCLEOTIDE SEQUENCE</scope>
</reference>
<dbReference type="Pfam" id="PF19407">
    <property type="entry name" value="DUF5979"/>
    <property type="match status" value="1"/>
</dbReference>
<dbReference type="Pfam" id="PF18203">
    <property type="entry name" value="IPTL-CTERM"/>
    <property type="match status" value="1"/>
</dbReference>
<evidence type="ECO:0000313" key="4">
    <source>
        <dbReference type="EMBL" id="MPN54054.1"/>
    </source>
</evidence>
<keyword evidence="1" id="KW-0812">Transmembrane</keyword>
<evidence type="ECO:0000259" key="3">
    <source>
        <dbReference type="Pfam" id="PF19407"/>
    </source>
</evidence>
<dbReference type="InterPro" id="IPR026442">
    <property type="entry name" value="IPTL_CTERM"/>
</dbReference>